<evidence type="ECO:0000256" key="1">
    <source>
        <dbReference type="ARBA" id="ARBA00004123"/>
    </source>
</evidence>
<dbReference type="GO" id="GO:0010564">
    <property type="term" value="P:regulation of cell cycle process"/>
    <property type="evidence" value="ECO:0007669"/>
    <property type="project" value="TreeGrafter"/>
</dbReference>
<keyword evidence="3" id="KW-0677">Repeat</keyword>
<dbReference type="EMBL" id="UFQS01000378">
    <property type="protein sequence ID" value="SSX03379.1"/>
    <property type="molecule type" value="Genomic_DNA"/>
</dbReference>
<feature type="region of interest" description="Disordered" evidence="10">
    <location>
        <begin position="123"/>
        <end position="160"/>
    </location>
</feature>
<dbReference type="InterPro" id="IPR013087">
    <property type="entry name" value="Znf_C2H2_type"/>
</dbReference>
<dbReference type="PROSITE" id="PS00028">
    <property type="entry name" value="ZINC_FINGER_C2H2_1"/>
    <property type="match status" value="2"/>
</dbReference>
<dbReference type="OMA" id="DEWQSSP"/>
<dbReference type="GO" id="GO:0001227">
    <property type="term" value="F:DNA-binding transcription repressor activity, RNA polymerase II-specific"/>
    <property type="evidence" value="ECO:0007669"/>
    <property type="project" value="TreeGrafter"/>
</dbReference>
<proteinExistence type="predicted"/>
<dbReference type="Pfam" id="PF00096">
    <property type="entry name" value="zf-C2H2"/>
    <property type="match status" value="2"/>
</dbReference>
<evidence type="ECO:0000256" key="9">
    <source>
        <dbReference type="PROSITE-ProRule" id="PRU00042"/>
    </source>
</evidence>
<dbReference type="InterPro" id="IPR036236">
    <property type="entry name" value="Znf_C2H2_sf"/>
</dbReference>
<dbReference type="FunFam" id="3.30.160.60:FF:000100">
    <property type="entry name" value="Zinc finger 45-like"/>
    <property type="match status" value="1"/>
</dbReference>
<dbReference type="GO" id="GO:0017053">
    <property type="term" value="C:transcription repressor complex"/>
    <property type="evidence" value="ECO:0007669"/>
    <property type="project" value="TreeGrafter"/>
</dbReference>
<dbReference type="AlphaFoldDB" id="A0A336KG01"/>
<evidence type="ECO:0000256" key="6">
    <source>
        <dbReference type="ARBA" id="ARBA00023015"/>
    </source>
</evidence>
<feature type="domain" description="C2H2-type" evidence="11">
    <location>
        <begin position="252"/>
        <end position="279"/>
    </location>
</feature>
<feature type="compositionally biased region" description="Low complexity" evidence="10">
    <location>
        <begin position="320"/>
        <end position="382"/>
    </location>
</feature>
<dbReference type="EMBL" id="UFQT01000378">
    <property type="protein sequence ID" value="SSX23744.1"/>
    <property type="molecule type" value="Genomic_DNA"/>
</dbReference>
<evidence type="ECO:0000259" key="11">
    <source>
        <dbReference type="PROSITE" id="PS50157"/>
    </source>
</evidence>
<dbReference type="SMART" id="SM00355">
    <property type="entry name" value="ZnF_C2H2"/>
    <property type="match status" value="3"/>
</dbReference>
<dbReference type="Gene3D" id="3.30.160.60">
    <property type="entry name" value="Classic Zinc Finger"/>
    <property type="match status" value="2"/>
</dbReference>
<evidence type="ECO:0000256" key="10">
    <source>
        <dbReference type="SAM" id="MobiDB-lite"/>
    </source>
</evidence>
<dbReference type="FunFam" id="3.30.160.60:FF:001896">
    <property type="entry name" value="insulinoma-associated protein 1b"/>
    <property type="match status" value="1"/>
</dbReference>
<dbReference type="GO" id="GO:0000978">
    <property type="term" value="F:RNA polymerase II cis-regulatory region sequence-specific DNA binding"/>
    <property type="evidence" value="ECO:0007669"/>
    <property type="project" value="TreeGrafter"/>
</dbReference>
<evidence type="ECO:0000256" key="2">
    <source>
        <dbReference type="ARBA" id="ARBA00022723"/>
    </source>
</evidence>
<dbReference type="InterPro" id="IPR042972">
    <property type="entry name" value="INSM1/2"/>
</dbReference>
<feature type="compositionally biased region" description="Basic and acidic residues" evidence="10">
    <location>
        <begin position="276"/>
        <end position="285"/>
    </location>
</feature>
<evidence type="ECO:0000313" key="13">
    <source>
        <dbReference type="EMBL" id="SSX23744.1"/>
    </source>
</evidence>
<evidence type="ECO:0000313" key="12">
    <source>
        <dbReference type="EMBL" id="SSX03379.1"/>
    </source>
</evidence>
<evidence type="ECO:0000256" key="3">
    <source>
        <dbReference type="ARBA" id="ARBA00022737"/>
    </source>
</evidence>
<feature type="region of interest" description="Disordered" evidence="10">
    <location>
        <begin position="309"/>
        <end position="391"/>
    </location>
</feature>
<reference evidence="13" key="2">
    <citation type="submission" date="2018-07" db="EMBL/GenBank/DDBJ databases">
        <authorList>
            <person name="Quirk P.G."/>
            <person name="Krulwich T.A."/>
        </authorList>
    </citation>
    <scope>NUCLEOTIDE SEQUENCE</scope>
</reference>
<keyword evidence="6" id="KW-0805">Transcription regulation</keyword>
<keyword evidence="8" id="KW-0539">Nucleus</keyword>
<protein>
    <submittedName>
        <fullName evidence="12">CSON009512 protein</fullName>
    </submittedName>
</protein>
<keyword evidence="5" id="KW-0862">Zinc</keyword>
<evidence type="ECO:0000256" key="7">
    <source>
        <dbReference type="ARBA" id="ARBA00023163"/>
    </source>
</evidence>
<feature type="domain" description="C2H2-type" evidence="11">
    <location>
        <begin position="292"/>
        <end position="319"/>
    </location>
</feature>
<dbReference type="GO" id="GO:0008270">
    <property type="term" value="F:zinc ion binding"/>
    <property type="evidence" value="ECO:0007669"/>
    <property type="project" value="UniProtKB-KW"/>
</dbReference>
<gene>
    <name evidence="12" type="primary">CSON009512</name>
</gene>
<organism evidence="12">
    <name type="scientific">Culicoides sonorensis</name>
    <name type="common">Biting midge</name>
    <dbReference type="NCBI Taxonomy" id="179676"/>
    <lineage>
        <taxon>Eukaryota</taxon>
        <taxon>Metazoa</taxon>
        <taxon>Ecdysozoa</taxon>
        <taxon>Arthropoda</taxon>
        <taxon>Hexapoda</taxon>
        <taxon>Insecta</taxon>
        <taxon>Pterygota</taxon>
        <taxon>Neoptera</taxon>
        <taxon>Endopterygota</taxon>
        <taxon>Diptera</taxon>
        <taxon>Nematocera</taxon>
        <taxon>Chironomoidea</taxon>
        <taxon>Ceratopogonidae</taxon>
        <taxon>Ceratopogoninae</taxon>
        <taxon>Culicoides</taxon>
        <taxon>Monoculicoides</taxon>
    </lineage>
</organism>
<keyword evidence="7" id="KW-0804">Transcription</keyword>
<sequence>MASQQYQVQSKVVGLLTTVNSLPPSYKSHYTASTKTSSSSANNHFYTDHSYSELVTAAPLDLSKKPIFQPVVPLITPPSTPSPLKKRYRDYEDESENNQAKKLFKASCQVTLTNLITDENKPITVKKEGEKTPNKPIKSVSAQKSSKNPPPYPKETKRTKVSRKLKFDEWQSSPVSGTIIRPLEEITGNTDHQSGDIDPEYNIVEATDEARAEIATIPNVIGDYKCKLCRIDFEDVFELARHRCSCIVLLEYRCPECGKKFNCPANLASHRRWHKPRDQVKKSENTSDENQFPCTECNKSFKRMAYLKKHQATHNKNPKNSKNNNNNSENTKSSESTQRNRLISMQSSDISDSYSKDSNYSTTSSVNTNNNNNYASYSSSKSDTASQGHQEPQKIMSDIVFNFTKSQHDDDDESSCSSEDSTRLQIISDRFTEDENIAAAALAHLRHGSSVIKHTSLQAV</sequence>
<keyword evidence="4 9" id="KW-0863">Zinc-finger</keyword>
<dbReference type="PANTHER" id="PTHR15065">
    <property type="entry name" value="INSULINOMA-ASSOCIATED 1"/>
    <property type="match status" value="1"/>
</dbReference>
<feature type="compositionally biased region" description="Basic and acidic residues" evidence="10">
    <location>
        <begin position="123"/>
        <end position="133"/>
    </location>
</feature>
<dbReference type="GO" id="GO:0030182">
    <property type="term" value="P:neuron differentiation"/>
    <property type="evidence" value="ECO:0007669"/>
    <property type="project" value="TreeGrafter"/>
</dbReference>
<reference evidence="12" key="1">
    <citation type="submission" date="2018-04" db="EMBL/GenBank/DDBJ databases">
        <authorList>
            <person name="Go L.Y."/>
            <person name="Mitchell J.A."/>
        </authorList>
    </citation>
    <scope>NUCLEOTIDE SEQUENCE</scope>
    <source>
        <tissue evidence="12">Whole organism</tissue>
    </source>
</reference>
<evidence type="ECO:0000256" key="4">
    <source>
        <dbReference type="ARBA" id="ARBA00022771"/>
    </source>
</evidence>
<dbReference type="PANTHER" id="PTHR15065:SF4">
    <property type="entry name" value="LD18634P"/>
    <property type="match status" value="1"/>
</dbReference>
<dbReference type="VEuPathDB" id="VectorBase:CSON009512"/>
<name>A0A336KG01_CULSO</name>
<accession>A0A336KG01</accession>
<comment type="subcellular location">
    <subcellularLocation>
        <location evidence="1">Nucleus</location>
    </subcellularLocation>
</comment>
<dbReference type="PROSITE" id="PS50157">
    <property type="entry name" value="ZINC_FINGER_C2H2_2"/>
    <property type="match status" value="2"/>
</dbReference>
<keyword evidence="2" id="KW-0479">Metal-binding</keyword>
<feature type="region of interest" description="Disordered" evidence="10">
    <location>
        <begin position="272"/>
        <end position="291"/>
    </location>
</feature>
<dbReference type="GO" id="GO:0005634">
    <property type="term" value="C:nucleus"/>
    <property type="evidence" value="ECO:0007669"/>
    <property type="project" value="UniProtKB-SubCell"/>
</dbReference>
<evidence type="ECO:0000256" key="5">
    <source>
        <dbReference type="ARBA" id="ARBA00022833"/>
    </source>
</evidence>
<evidence type="ECO:0000256" key="8">
    <source>
        <dbReference type="ARBA" id="ARBA00023242"/>
    </source>
</evidence>
<dbReference type="SUPFAM" id="SSF57667">
    <property type="entry name" value="beta-beta-alpha zinc fingers"/>
    <property type="match status" value="2"/>
</dbReference>
<feature type="compositionally biased region" description="Basic residues" evidence="10">
    <location>
        <begin position="309"/>
        <end position="319"/>
    </location>
</feature>
<feature type="region of interest" description="Disordered" evidence="10">
    <location>
        <begin position="78"/>
        <end position="99"/>
    </location>
</feature>